<dbReference type="EMBL" id="MLKD01000005">
    <property type="protein sequence ID" value="OQE26653.1"/>
    <property type="molecule type" value="Genomic_DNA"/>
</dbReference>
<sequence>MRFISSLFLLSSLAFQHASAEIKKSCPEPLLPMLDPFYVPPNETEFGSDWKSKELGTILRTREVTIGTLLPGTEHDVKAYQLLYRTQDLYKNPDASVTTIIIPKEPHMNRVISFQDAYDSPDPNCAPSYGLQALAQGWGRSWNQVNLAFILPYLQKGAVINIPDYEGSNAAFAVGPQSAYQTLDSIKAALASTKTTGITADANVIMFGYSGGGLATEWATELRNEYAKDLPIVGAVIGGPPVNITSTYHAVNKNKLSQLNVWAMLGLMNAFPEMNEYMRGDLKTEAYEDKKFLHGLTKCSYPDDGLVPDLEKTDISAFFHHGDSFLGKFETNLTTVGVMGQHITWKSRPGFPLMFFYGRQDEVIGPIKDVEALVKKWSDVMIPGTVLDYSKLMPFQDHTTALITGLPMSWSWMTKRFEKVDKGKGNDHTDDGIDLELDGDGQIVMAPDHELR</sequence>
<gene>
    <name evidence="3" type="ORF">PENSTE_c005G05166</name>
</gene>
<dbReference type="InterPro" id="IPR005152">
    <property type="entry name" value="Lipase_secreted"/>
</dbReference>
<dbReference type="InterPro" id="IPR029058">
    <property type="entry name" value="AB_hydrolase_fold"/>
</dbReference>
<dbReference type="Proteomes" id="UP000191285">
    <property type="component" value="Unassembled WGS sequence"/>
</dbReference>
<dbReference type="GO" id="GO:0072330">
    <property type="term" value="P:monocarboxylic acid biosynthetic process"/>
    <property type="evidence" value="ECO:0007669"/>
    <property type="project" value="UniProtKB-ARBA"/>
</dbReference>
<dbReference type="AlphaFoldDB" id="A0A1V6TM48"/>
<dbReference type="GO" id="GO:0017000">
    <property type="term" value="P:antibiotic biosynthetic process"/>
    <property type="evidence" value="ECO:0007669"/>
    <property type="project" value="UniProtKB-ARBA"/>
</dbReference>
<dbReference type="PANTHER" id="PTHR34853">
    <property type="match status" value="1"/>
</dbReference>
<dbReference type="Pfam" id="PF03583">
    <property type="entry name" value="LIP"/>
    <property type="match status" value="1"/>
</dbReference>
<feature type="chain" id="PRO_5013434094" description="Lipase" evidence="2">
    <location>
        <begin position="21"/>
        <end position="452"/>
    </location>
</feature>
<keyword evidence="1" id="KW-0378">Hydrolase</keyword>
<dbReference type="Gene3D" id="1.10.260.130">
    <property type="match status" value="1"/>
</dbReference>
<dbReference type="PIRSF" id="PIRSF029171">
    <property type="entry name" value="Esterase_LipA"/>
    <property type="match status" value="1"/>
</dbReference>
<comment type="caution">
    <text evidence="3">The sequence shown here is derived from an EMBL/GenBank/DDBJ whole genome shotgun (WGS) entry which is preliminary data.</text>
</comment>
<evidence type="ECO:0000256" key="2">
    <source>
        <dbReference type="PIRNR" id="PIRNR029171"/>
    </source>
</evidence>
<protein>
    <recommendedName>
        <fullName evidence="5">Lipase</fullName>
    </recommendedName>
</protein>
<keyword evidence="2" id="KW-0732">Signal</keyword>
<reference evidence="4" key="1">
    <citation type="journal article" date="2017" name="Nat. Microbiol.">
        <title>Global analysis of biosynthetic gene clusters reveals vast potential of secondary metabolite production in Penicillium species.</title>
        <authorList>
            <person name="Nielsen J.C."/>
            <person name="Grijseels S."/>
            <person name="Prigent S."/>
            <person name="Ji B."/>
            <person name="Dainat J."/>
            <person name="Nielsen K.F."/>
            <person name="Frisvad J.C."/>
            <person name="Workman M."/>
            <person name="Nielsen J."/>
        </authorList>
    </citation>
    <scope>NUCLEOTIDE SEQUENCE [LARGE SCALE GENOMIC DNA]</scope>
    <source>
        <strain evidence="4">IBT 24891</strain>
    </source>
</reference>
<keyword evidence="4" id="KW-1185">Reference proteome</keyword>
<evidence type="ECO:0000256" key="1">
    <source>
        <dbReference type="ARBA" id="ARBA00022801"/>
    </source>
</evidence>
<proteinExistence type="inferred from homology"/>
<evidence type="ECO:0000313" key="3">
    <source>
        <dbReference type="EMBL" id="OQE26653.1"/>
    </source>
</evidence>
<dbReference type="Gene3D" id="3.40.50.1820">
    <property type="entry name" value="alpha/beta hydrolase"/>
    <property type="match status" value="1"/>
</dbReference>
<dbReference type="SUPFAM" id="SSF53474">
    <property type="entry name" value="alpha/beta-Hydrolases"/>
    <property type="match status" value="1"/>
</dbReference>
<dbReference type="GO" id="GO:0004806">
    <property type="term" value="F:triacylglycerol lipase activity"/>
    <property type="evidence" value="ECO:0007669"/>
    <property type="project" value="UniProtKB-UniRule"/>
</dbReference>
<comment type="similarity">
    <text evidence="2">Belongs to the AB hydrolase superfamily. Lipase family.</text>
</comment>
<evidence type="ECO:0000313" key="4">
    <source>
        <dbReference type="Proteomes" id="UP000191285"/>
    </source>
</evidence>
<accession>A0A1V6TM48</accession>
<evidence type="ECO:0008006" key="5">
    <source>
        <dbReference type="Google" id="ProtNLM"/>
    </source>
</evidence>
<feature type="signal peptide" evidence="2">
    <location>
        <begin position="1"/>
        <end position="20"/>
    </location>
</feature>
<name>A0A1V6TM48_9EURO</name>
<organism evidence="3 4">
    <name type="scientific">Penicillium steckii</name>
    <dbReference type="NCBI Taxonomy" id="303698"/>
    <lineage>
        <taxon>Eukaryota</taxon>
        <taxon>Fungi</taxon>
        <taxon>Dikarya</taxon>
        <taxon>Ascomycota</taxon>
        <taxon>Pezizomycotina</taxon>
        <taxon>Eurotiomycetes</taxon>
        <taxon>Eurotiomycetidae</taxon>
        <taxon>Eurotiales</taxon>
        <taxon>Aspergillaceae</taxon>
        <taxon>Penicillium</taxon>
    </lineage>
</organism>
<dbReference type="OrthoDB" id="2373480at2759"/>
<dbReference type="GO" id="GO:0016042">
    <property type="term" value="P:lipid catabolic process"/>
    <property type="evidence" value="ECO:0007669"/>
    <property type="project" value="UniProtKB-UniRule"/>
</dbReference>
<dbReference type="PANTHER" id="PTHR34853:SF5">
    <property type="entry name" value="LIP-DOMAIN-CONTAINING PROTEIN-RELATED"/>
    <property type="match status" value="1"/>
</dbReference>